<dbReference type="WBParaSite" id="maker-uti_cns_0003278-snap-gene-0.5-mRNA-1">
    <property type="protein sequence ID" value="maker-uti_cns_0003278-snap-gene-0.5-mRNA-1"/>
    <property type="gene ID" value="maker-uti_cns_0003278-snap-gene-0.5"/>
</dbReference>
<evidence type="ECO:0000256" key="3">
    <source>
        <dbReference type="ARBA" id="ARBA00022692"/>
    </source>
</evidence>
<feature type="transmembrane region" description="Helical" evidence="8">
    <location>
        <begin position="80"/>
        <end position="98"/>
    </location>
</feature>
<dbReference type="InterPro" id="IPR057434">
    <property type="entry name" value="LMF1/2_N"/>
</dbReference>
<feature type="transmembrane region" description="Helical" evidence="8">
    <location>
        <begin position="464"/>
        <end position="488"/>
    </location>
</feature>
<feature type="domain" description="Lipase maturation factor 1/2 N-terminal" evidence="10">
    <location>
        <begin position="448"/>
        <end position="533"/>
    </location>
</feature>
<evidence type="ECO:0000256" key="6">
    <source>
        <dbReference type="ARBA" id="ARBA00023136"/>
    </source>
</evidence>
<feature type="domain" description="Lipase maturation factor 1/2 C-terminal" evidence="11">
    <location>
        <begin position="721"/>
        <end position="852"/>
    </location>
</feature>
<dbReference type="PANTHER" id="PTHR14463:SF5">
    <property type="entry name" value="LIPASE MATURATION FACTOR 2"/>
    <property type="match status" value="1"/>
</dbReference>
<evidence type="ECO:0000313" key="12">
    <source>
        <dbReference type="Proteomes" id="UP000095280"/>
    </source>
</evidence>
<dbReference type="InterPro" id="IPR009613">
    <property type="entry name" value="LMF"/>
</dbReference>
<dbReference type="Proteomes" id="UP000095280">
    <property type="component" value="Unplaced"/>
</dbReference>
<keyword evidence="12" id="KW-1185">Reference proteome</keyword>
<accession>A0A1I8GVP4</accession>
<comment type="function">
    <text evidence="8">Involved in the maturation of specific proteins in the endoplasmic reticulum.</text>
</comment>
<keyword evidence="3 8" id="KW-0812">Transmembrane</keyword>
<protein>
    <recommendedName>
        <fullName evidence="8">Lipase maturation factor</fullName>
    </recommendedName>
</protein>
<evidence type="ECO:0000259" key="10">
    <source>
        <dbReference type="Pfam" id="PF06762"/>
    </source>
</evidence>
<evidence type="ECO:0000259" key="11">
    <source>
        <dbReference type="Pfam" id="PF25179"/>
    </source>
</evidence>
<feature type="transmembrane region" description="Helical" evidence="8">
    <location>
        <begin position="546"/>
        <end position="567"/>
    </location>
</feature>
<dbReference type="Pfam" id="PF06762">
    <property type="entry name" value="LMF1"/>
    <property type="match status" value="2"/>
</dbReference>
<evidence type="ECO:0000256" key="7">
    <source>
        <dbReference type="ARBA" id="ARBA00023180"/>
    </source>
</evidence>
<sequence length="933" mass="102616">MSQVMLFNRFLSALNFVYLIAFVSIYVQLPGLYGDNGILPIYASISNDEVHSVQQLFSGQPSLLRLAPQLGLSYAQAAELVASLGCLLAFAACALPWFGSLPVYALLWLLYLSLFSVGQTFMWFQWDILLLEAGFLAIGLSLRLPIEGSDRVSSGLGMFAVKWLLFRLMLASGVVKLTSGCPTWWGLTALDWHYESQCLPTPLAWFSHQLPPWFQALCVVATFVIEIAVPFLFFVPVRAVRKFCFFSQLLLQCSIIVSGNYNFFNLLTICLCLSLLHDDDFSTRKGPRRAAGLKLLEWGISATLFVGLFYLTVRLFNLSVGPGFRVNSKVAFSMNDLVKFNRSGLVLSVYVGLAWLVYEVLAAVVRAALHCRGVLGRLLGLLQAMLLSAFVAFVFTASLVPHAATDEALQAQLPYAVRSVYGRTSGLEIVNSYGLFRRSSSVAIKSPTCLPTPLAWFSHQLPPWFQALCVVATFVIEIAVPFLFFVPVRAVRKFCFFSQLLLQCSIIVSGNYNFFNLLTICLCLSLLHDDDFSTRKGPRRAAGLKLLEWGISATLFVGLFYLTVRLFNLSVGPGFRVNSKVAFSMNDLVKFNRSGLVLSVYVGLAWLVYEVLAAVVRAALHCRGVLGRLLGLLQAMLLSAFVAFVFTASLVPHAATDEALQAQLPYAVRSVYGRTSGLEIVNSYGLFRRSLTVPIRAPTVAIRAPTVAIRAPTVPINPRSRSMTGVGGRPELVLEGSHSAEGPWLEFGFPHKPGNLSRAPSLVAPHQPRLDWQMWFAALGSYQQNPWLLHLVHRLLSNEPSVLALLDENPFAGSSPPRYIRGQLYIYRFTRRGDPDSRRGRWWRRELQAEYLQPVNLATMARFAESQGISKNPPPPPKPTGGPSASSAVAAAAARLATTIRAAIGQPDGFWAVVSAAVTAACVRMASRAVLAG</sequence>
<feature type="region of interest" description="Disordered" evidence="9">
    <location>
        <begin position="865"/>
        <end position="887"/>
    </location>
</feature>
<evidence type="ECO:0000256" key="4">
    <source>
        <dbReference type="ARBA" id="ARBA00022824"/>
    </source>
</evidence>
<dbReference type="GO" id="GO:0005789">
    <property type="term" value="C:endoplasmic reticulum membrane"/>
    <property type="evidence" value="ECO:0007669"/>
    <property type="project" value="UniProtKB-SubCell"/>
</dbReference>
<feature type="transmembrane region" description="Helical" evidence="8">
    <location>
        <begin position="596"/>
        <end position="620"/>
    </location>
</feature>
<evidence type="ECO:0000256" key="9">
    <source>
        <dbReference type="SAM" id="MobiDB-lite"/>
    </source>
</evidence>
<name>A0A1I8GVP4_9PLAT</name>
<dbReference type="PANTHER" id="PTHR14463">
    <property type="entry name" value="LIPASE MATURATION FACTOR"/>
    <property type="match status" value="1"/>
</dbReference>
<reference evidence="13" key="1">
    <citation type="submission" date="2016-11" db="UniProtKB">
        <authorList>
            <consortium name="WormBaseParasite"/>
        </authorList>
    </citation>
    <scope>IDENTIFICATION</scope>
</reference>
<organism evidence="12 13">
    <name type="scientific">Macrostomum lignano</name>
    <dbReference type="NCBI Taxonomy" id="282301"/>
    <lineage>
        <taxon>Eukaryota</taxon>
        <taxon>Metazoa</taxon>
        <taxon>Spiralia</taxon>
        <taxon>Lophotrochozoa</taxon>
        <taxon>Platyhelminthes</taxon>
        <taxon>Rhabditophora</taxon>
        <taxon>Macrostomorpha</taxon>
        <taxon>Macrostomida</taxon>
        <taxon>Macrostomidae</taxon>
        <taxon>Macrostomum</taxon>
    </lineage>
</organism>
<dbReference type="AlphaFoldDB" id="A0A1I8GVP4"/>
<evidence type="ECO:0000256" key="8">
    <source>
        <dbReference type="RuleBase" id="RU361229"/>
    </source>
</evidence>
<evidence type="ECO:0000256" key="2">
    <source>
        <dbReference type="ARBA" id="ARBA00005512"/>
    </source>
</evidence>
<comment type="subcellular location">
    <subcellularLocation>
        <location evidence="1 8">Endoplasmic reticulum membrane</location>
        <topology evidence="1 8">Multi-pass membrane protein</topology>
    </subcellularLocation>
</comment>
<feature type="transmembrane region" description="Helical" evidence="8">
    <location>
        <begin position="378"/>
        <end position="400"/>
    </location>
</feature>
<feature type="transmembrane region" description="Helical" evidence="8">
    <location>
        <begin position="105"/>
        <end position="122"/>
    </location>
</feature>
<comment type="similarity">
    <text evidence="2 8">Belongs to the lipase maturation factor family.</text>
</comment>
<keyword evidence="4 8" id="KW-0256">Endoplasmic reticulum</keyword>
<keyword evidence="6 8" id="KW-0472">Membrane</keyword>
<keyword evidence="5 8" id="KW-1133">Transmembrane helix</keyword>
<feature type="transmembrane region" description="Helical" evidence="8">
    <location>
        <begin position="7"/>
        <end position="27"/>
    </location>
</feature>
<feature type="transmembrane region" description="Helical" evidence="8">
    <location>
        <begin position="213"/>
        <end position="237"/>
    </location>
</feature>
<dbReference type="GO" id="GO:0051604">
    <property type="term" value="P:protein maturation"/>
    <property type="evidence" value="ECO:0007669"/>
    <property type="project" value="InterPro"/>
</dbReference>
<evidence type="ECO:0000256" key="5">
    <source>
        <dbReference type="ARBA" id="ARBA00022989"/>
    </source>
</evidence>
<dbReference type="Pfam" id="PF25179">
    <property type="entry name" value="LMF1_C"/>
    <property type="match status" value="1"/>
</dbReference>
<proteinExistence type="inferred from homology"/>
<feature type="transmembrane region" description="Helical" evidence="8">
    <location>
        <begin position="296"/>
        <end position="316"/>
    </location>
</feature>
<evidence type="ECO:0000256" key="1">
    <source>
        <dbReference type="ARBA" id="ARBA00004477"/>
    </source>
</evidence>
<feature type="domain" description="Lipase maturation factor 1/2 N-terminal" evidence="10">
    <location>
        <begin position="122"/>
        <end position="282"/>
    </location>
</feature>
<evidence type="ECO:0000313" key="13">
    <source>
        <dbReference type="WBParaSite" id="maker-uti_cns_0003278-snap-gene-0.5-mRNA-1"/>
    </source>
</evidence>
<feature type="transmembrane region" description="Helical" evidence="8">
    <location>
        <begin position="632"/>
        <end position="651"/>
    </location>
</feature>
<dbReference type="InterPro" id="IPR057433">
    <property type="entry name" value="LMF1/2_C"/>
</dbReference>
<feature type="transmembrane region" description="Helical" evidence="8">
    <location>
        <begin position="337"/>
        <end position="358"/>
    </location>
</feature>
<keyword evidence="7" id="KW-0325">Glycoprotein</keyword>